<organism evidence="1 2">
    <name type="scientific">Araneus ventricosus</name>
    <name type="common">Orbweaver spider</name>
    <name type="synonym">Epeira ventricosa</name>
    <dbReference type="NCBI Taxonomy" id="182803"/>
    <lineage>
        <taxon>Eukaryota</taxon>
        <taxon>Metazoa</taxon>
        <taxon>Ecdysozoa</taxon>
        <taxon>Arthropoda</taxon>
        <taxon>Chelicerata</taxon>
        <taxon>Arachnida</taxon>
        <taxon>Araneae</taxon>
        <taxon>Araneomorphae</taxon>
        <taxon>Entelegynae</taxon>
        <taxon>Araneoidea</taxon>
        <taxon>Araneidae</taxon>
        <taxon>Araneus</taxon>
    </lineage>
</organism>
<name>A0A4Y2CK55_ARAVE</name>
<proteinExistence type="predicted"/>
<accession>A0A4Y2CK55</accession>
<dbReference type="Proteomes" id="UP000499080">
    <property type="component" value="Unassembled WGS sequence"/>
</dbReference>
<protein>
    <submittedName>
        <fullName evidence="1">Uncharacterized protein</fullName>
    </submittedName>
</protein>
<dbReference type="EMBL" id="BGPR01086729">
    <property type="protein sequence ID" value="GBM04539.1"/>
    <property type="molecule type" value="Genomic_DNA"/>
</dbReference>
<feature type="non-terminal residue" evidence="1">
    <location>
        <position position="68"/>
    </location>
</feature>
<comment type="caution">
    <text evidence="1">The sequence shown here is derived from an EMBL/GenBank/DDBJ whole genome shotgun (WGS) entry which is preliminary data.</text>
</comment>
<sequence>MKYSLAQLYQRLVLKHHDVYFGTDFDILNHGQMTTTSYLAPRSPDFQTTLAFSPSLWILFTMGGSVDI</sequence>
<keyword evidence="2" id="KW-1185">Reference proteome</keyword>
<evidence type="ECO:0000313" key="2">
    <source>
        <dbReference type="Proteomes" id="UP000499080"/>
    </source>
</evidence>
<reference evidence="1 2" key="1">
    <citation type="journal article" date="2019" name="Sci. Rep.">
        <title>Orb-weaving spider Araneus ventricosus genome elucidates the spidroin gene catalogue.</title>
        <authorList>
            <person name="Kono N."/>
            <person name="Nakamura H."/>
            <person name="Ohtoshi R."/>
            <person name="Moran D.A.P."/>
            <person name="Shinohara A."/>
            <person name="Yoshida Y."/>
            <person name="Fujiwara M."/>
            <person name="Mori M."/>
            <person name="Tomita M."/>
            <person name="Arakawa K."/>
        </authorList>
    </citation>
    <scope>NUCLEOTIDE SEQUENCE [LARGE SCALE GENOMIC DNA]</scope>
</reference>
<gene>
    <name evidence="1" type="ORF">AVEN_80873_1</name>
</gene>
<evidence type="ECO:0000313" key="1">
    <source>
        <dbReference type="EMBL" id="GBM04539.1"/>
    </source>
</evidence>
<dbReference type="AlphaFoldDB" id="A0A4Y2CK55"/>